<dbReference type="STRING" id="981085.W9QHF8"/>
<protein>
    <submittedName>
        <fullName evidence="2">F-box/LRR-repeat protein</fullName>
    </submittedName>
</protein>
<name>W9QHF8_9ROSA</name>
<accession>W9QHF8</accession>
<dbReference type="SMART" id="SM00256">
    <property type="entry name" value="FBOX"/>
    <property type="match status" value="1"/>
</dbReference>
<evidence type="ECO:0000259" key="1">
    <source>
        <dbReference type="PROSITE" id="PS50181"/>
    </source>
</evidence>
<dbReference type="PANTHER" id="PTHR38926">
    <property type="entry name" value="F-BOX DOMAIN CONTAINING PROTEIN, EXPRESSED"/>
    <property type="match status" value="1"/>
</dbReference>
<organism evidence="2 3">
    <name type="scientific">Morus notabilis</name>
    <dbReference type="NCBI Taxonomy" id="981085"/>
    <lineage>
        <taxon>Eukaryota</taxon>
        <taxon>Viridiplantae</taxon>
        <taxon>Streptophyta</taxon>
        <taxon>Embryophyta</taxon>
        <taxon>Tracheophyta</taxon>
        <taxon>Spermatophyta</taxon>
        <taxon>Magnoliopsida</taxon>
        <taxon>eudicotyledons</taxon>
        <taxon>Gunneridae</taxon>
        <taxon>Pentapetalae</taxon>
        <taxon>rosids</taxon>
        <taxon>fabids</taxon>
        <taxon>Rosales</taxon>
        <taxon>Moraceae</taxon>
        <taxon>Moreae</taxon>
        <taxon>Morus</taxon>
    </lineage>
</organism>
<proteinExistence type="predicted"/>
<dbReference type="Proteomes" id="UP000030645">
    <property type="component" value="Unassembled WGS sequence"/>
</dbReference>
<dbReference type="Gene3D" id="1.20.1280.50">
    <property type="match status" value="1"/>
</dbReference>
<dbReference type="PROSITE" id="PS50181">
    <property type="entry name" value="FBOX"/>
    <property type="match status" value="1"/>
</dbReference>
<dbReference type="SUPFAM" id="SSF52047">
    <property type="entry name" value="RNI-like"/>
    <property type="match status" value="1"/>
</dbReference>
<sequence length="286" mass="32855">MMNKKPSRVTTIHDLPTEILLKIFMSLSMVDLVTGASQVCSQWRSTCRDPVFWSTVDLNQIHSRRSATTAPVDRRVWTVERCSLILMMILNKALNLGGENLNTLFFHLFMLLRSPNLRRLILPARHQIDGEGFEEAIKHWKHLESLTLPCSYYPANMIGAIGTHCKNFVELRLICPVDYDLANDIVTLLPQLKFLIVPCSKISRQALVHLLLDTNLEVLNLSYSTLVDDYIFYEIDDDIFDPFAIEREIYPLASQLRMFVPWARVAYHWARSHGNAPVFVGKLALQ</sequence>
<dbReference type="Gene3D" id="3.80.10.10">
    <property type="entry name" value="Ribonuclease Inhibitor"/>
    <property type="match status" value="1"/>
</dbReference>
<evidence type="ECO:0000313" key="3">
    <source>
        <dbReference type="Proteomes" id="UP000030645"/>
    </source>
</evidence>
<dbReference type="AlphaFoldDB" id="W9QHF8"/>
<dbReference type="PANTHER" id="PTHR38926:SF58">
    <property type="entry name" value="F-BOX DOMAIN-CONTAINING PROTEIN"/>
    <property type="match status" value="1"/>
</dbReference>
<dbReference type="SUPFAM" id="SSF81383">
    <property type="entry name" value="F-box domain"/>
    <property type="match status" value="1"/>
</dbReference>
<dbReference type="eggNOG" id="KOG1947">
    <property type="taxonomic scope" value="Eukaryota"/>
</dbReference>
<gene>
    <name evidence="2" type="ORF">L484_024317</name>
</gene>
<evidence type="ECO:0000313" key="2">
    <source>
        <dbReference type="EMBL" id="EXB37389.1"/>
    </source>
</evidence>
<feature type="domain" description="F-box" evidence="1">
    <location>
        <begin position="9"/>
        <end position="56"/>
    </location>
</feature>
<dbReference type="InterPro" id="IPR036047">
    <property type="entry name" value="F-box-like_dom_sf"/>
</dbReference>
<dbReference type="Pfam" id="PF12937">
    <property type="entry name" value="F-box-like"/>
    <property type="match status" value="1"/>
</dbReference>
<dbReference type="InterPro" id="IPR032675">
    <property type="entry name" value="LRR_dom_sf"/>
</dbReference>
<reference evidence="3" key="1">
    <citation type="submission" date="2013-01" db="EMBL/GenBank/DDBJ databases">
        <title>Draft Genome Sequence of a Mulberry Tree, Morus notabilis C.K. Schneid.</title>
        <authorList>
            <person name="He N."/>
            <person name="Zhao S."/>
        </authorList>
    </citation>
    <scope>NUCLEOTIDE SEQUENCE</scope>
</reference>
<dbReference type="InterPro" id="IPR001810">
    <property type="entry name" value="F-box_dom"/>
</dbReference>
<dbReference type="EMBL" id="KE343612">
    <property type="protein sequence ID" value="EXB37389.1"/>
    <property type="molecule type" value="Genomic_DNA"/>
</dbReference>
<keyword evidence="3" id="KW-1185">Reference proteome</keyword>